<dbReference type="Proteomes" id="UP000220959">
    <property type="component" value="Unassembled WGS sequence"/>
</dbReference>
<evidence type="ECO:0000313" key="1">
    <source>
        <dbReference type="EMBL" id="PDX61218.1"/>
    </source>
</evidence>
<dbReference type="EMBL" id="NMTR01000017">
    <property type="protein sequence ID" value="PDX61218.1"/>
    <property type="molecule type" value="Genomic_DNA"/>
</dbReference>
<sequence>MDKLLLTIEVPSVEQIFDFTAPKTITPGLMRELLYQVLAELTGGAYIPSGAELLCRREDRKVLPTEVSLEDSGVQMGDHLILF</sequence>
<evidence type="ECO:0000313" key="2">
    <source>
        <dbReference type="Proteomes" id="UP000220959"/>
    </source>
</evidence>
<comment type="caution">
    <text evidence="1">The sequence shown here is derived from an EMBL/GenBank/DDBJ whole genome shotgun (WGS) entry which is preliminary data.</text>
</comment>
<proteinExistence type="predicted"/>
<protein>
    <submittedName>
        <fullName evidence="1">Uncharacterized protein</fullName>
    </submittedName>
</protein>
<accession>A0ACC9CZ49</accession>
<keyword evidence="2" id="KW-1185">Reference proteome</keyword>
<name>A0ACC9CZ49_9FIRM</name>
<gene>
    <name evidence="1" type="ORF">CGS49_07325</name>
</gene>
<reference evidence="1 2" key="1">
    <citation type="journal article" date="2017" name="Front. Microbiol.">
        <title>New Insights into the Diversity of the Genus Faecalibacterium.</title>
        <authorList>
            <person name="Benevides L."/>
            <person name="Burman S."/>
            <person name="Martin R."/>
            <person name="Robert V."/>
            <person name="Thomas M."/>
            <person name="Miquel S."/>
            <person name="Chain F."/>
            <person name="Sokol H."/>
            <person name="Bermudez-Humaran L.G."/>
            <person name="Morrison M."/>
            <person name="Langella P."/>
            <person name="Azevedo V.A."/>
            <person name="Chatel J.M."/>
            <person name="Soares S."/>
        </authorList>
    </citation>
    <scope>NUCLEOTIDE SEQUENCE [LARGE SCALE GENOMIC DNA]</scope>
    <source>
        <strain evidence="2">CNCM I-4541</strain>
    </source>
</reference>
<organism evidence="1 2">
    <name type="scientific">Faecalibacterium langellae</name>
    <dbReference type="NCBI Taxonomy" id="3435293"/>
    <lineage>
        <taxon>Bacteria</taxon>
        <taxon>Bacillati</taxon>
        <taxon>Bacillota</taxon>
        <taxon>Clostridia</taxon>
        <taxon>Eubacteriales</taxon>
        <taxon>Oscillospiraceae</taxon>
        <taxon>Faecalibacterium</taxon>
    </lineage>
</organism>